<organism evidence="3 4">
    <name type="scientific">Phyllobacterium bourgognense</name>
    <dbReference type="NCBI Taxonomy" id="314236"/>
    <lineage>
        <taxon>Bacteria</taxon>
        <taxon>Pseudomonadati</taxon>
        <taxon>Pseudomonadota</taxon>
        <taxon>Alphaproteobacteria</taxon>
        <taxon>Hyphomicrobiales</taxon>
        <taxon>Phyllobacteriaceae</taxon>
        <taxon>Phyllobacterium</taxon>
    </lineage>
</organism>
<reference evidence="3 4" key="1">
    <citation type="submission" date="2018-07" db="EMBL/GenBank/DDBJ databases">
        <title>Genomic Encyclopedia of Type Strains, Phase III (KMG-III): the genomes of soil and plant-associated and newly described type strains.</title>
        <authorList>
            <person name="Whitman W."/>
        </authorList>
    </citation>
    <scope>NUCLEOTIDE SEQUENCE [LARGE SCALE GENOMIC DNA]</scope>
    <source>
        <strain evidence="3 4">31-25a</strain>
    </source>
</reference>
<gene>
    <name evidence="3" type="ORF">C7476_13926</name>
</gene>
<accession>A0A368YDH7</accession>
<dbReference type="Pfam" id="PF00403">
    <property type="entry name" value="HMA"/>
    <property type="match status" value="1"/>
</dbReference>
<evidence type="ECO:0000256" key="1">
    <source>
        <dbReference type="ARBA" id="ARBA00022723"/>
    </source>
</evidence>
<sequence>MMAASTKARFRVEGMDCASCACKIDTAVRRLPGIADVSVSVSAGTMTINHDGNPSPLSSTFWCLASGTEAKLEKDPEPKCSGLFPLLGLFGYGFGETRRARQPYRGAFCVSSACFPAPVICHFQLVGPL</sequence>
<name>A0A368YDH7_9HYPH</name>
<feature type="domain" description="HMA" evidence="2">
    <location>
        <begin position="6"/>
        <end position="75"/>
    </location>
</feature>
<dbReference type="InterPro" id="IPR017969">
    <property type="entry name" value="Heavy-metal-associated_CS"/>
</dbReference>
<dbReference type="InterPro" id="IPR036163">
    <property type="entry name" value="HMA_dom_sf"/>
</dbReference>
<dbReference type="PROSITE" id="PS01047">
    <property type="entry name" value="HMA_1"/>
    <property type="match status" value="1"/>
</dbReference>
<evidence type="ECO:0000259" key="2">
    <source>
        <dbReference type="PROSITE" id="PS50846"/>
    </source>
</evidence>
<proteinExistence type="predicted"/>
<dbReference type="Gene3D" id="3.30.70.100">
    <property type="match status" value="1"/>
</dbReference>
<dbReference type="OrthoDB" id="9807843at2"/>
<dbReference type="GO" id="GO:0046872">
    <property type="term" value="F:metal ion binding"/>
    <property type="evidence" value="ECO:0007669"/>
    <property type="project" value="UniProtKB-KW"/>
</dbReference>
<dbReference type="Proteomes" id="UP000253324">
    <property type="component" value="Unassembled WGS sequence"/>
</dbReference>
<comment type="caution">
    <text evidence="3">The sequence shown here is derived from an EMBL/GenBank/DDBJ whole genome shotgun (WGS) entry which is preliminary data.</text>
</comment>
<evidence type="ECO:0000313" key="3">
    <source>
        <dbReference type="EMBL" id="RCW77719.1"/>
    </source>
</evidence>
<keyword evidence="4" id="KW-1185">Reference proteome</keyword>
<dbReference type="AlphaFoldDB" id="A0A368YDH7"/>
<dbReference type="EMBL" id="QPJM01000039">
    <property type="protein sequence ID" value="RCW77719.1"/>
    <property type="molecule type" value="Genomic_DNA"/>
</dbReference>
<dbReference type="PROSITE" id="PS50846">
    <property type="entry name" value="HMA_2"/>
    <property type="match status" value="1"/>
</dbReference>
<protein>
    <submittedName>
        <fullName evidence="3">Heavy-metal-associated domain-containing protein</fullName>
    </submittedName>
</protein>
<keyword evidence="1" id="KW-0479">Metal-binding</keyword>
<dbReference type="CDD" id="cd00371">
    <property type="entry name" value="HMA"/>
    <property type="match status" value="1"/>
</dbReference>
<dbReference type="SUPFAM" id="SSF55008">
    <property type="entry name" value="HMA, heavy metal-associated domain"/>
    <property type="match status" value="1"/>
</dbReference>
<evidence type="ECO:0000313" key="4">
    <source>
        <dbReference type="Proteomes" id="UP000253324"/>
    </source>
</evidence>
<dbReference type="InterPro" id="IPR006121">
    <property type="entry name" value="HMA_dom"/>
</dbReference>